<dbReference type="GO" id="GO:0016791">
    <property type="term" value="F:phosphatase activity"/>
    <property type="evidence" value="ECO:0007669"/>
    <property type="project" value="TreeGrafter"/>
</dbReference>
<dbReference type="EMBL" id="PYMC01000002">
    <property type="protein sequence ID" value="PSW06652.1"/>
    <property type="molecule type" value="Genomic_DNA"/>
</dbReference>
<feature type="domain" description="Calcineurin-like phosphoesterase" evidence="1">
    <location>
        <begin position="15"/>
        <end position="197"/>
    </location>
</feature>
<gene>
    <name evidence="2" type="ORF">C9I89_03720</name>
</gene>
<dbReference type="AlphaFoldDB" id="A0A2T3N2P9"/>
<dbReference type="Pfam" id="PF00149">
    <property type="entry name" value="Metallophos"/>
    <property type="match status" value="1"/>
</dbReference>
<dbReference type="SUPFAM" id="SSF56300">
    <property type="entry name" value="Metallo-dependent phosphatases"/>
    <property type="match status" value="1"/>
</dbReference>
<dbReference type="GO" id="GO:0005737">
    <property type="term" value="C:cytoplasm"/>
    <property type="evidence" value="ECO:0007669"/>
    <property type="project" value="TreeGrafter"/>
</dbReference>
<organism evidence="2 3">
    <name type="scientific">Photobacterium lipolyticum</name>
    <dbReference type="NCBI Taxonomy" id="266810"/>
    <lineage>
        <taxon>Bacteria</taxon>
        <taxon>Pseudomonadati</taxon>
        <taxon>Pseudomonadota</taxon>
        <taxon>Gammaproteobacteria</taxon>
        <taxon>Vibrionales</taxon>
        <taxon>Vibrionaceae</taxon>
        <taxon>Photobacterium</taxon>
    </lineage>
</organism>
<dbReference type="InterPro" id="IPR029052">
    <property type="entry name" value="Metallo-depent_PP-like"/>
</dbReference>
<reference evidence="2 3" key="1">
    <citation type="submission" date="2018-03" db="EMBL/GenBank/DDBJ databases">
        <title>Whole genome sequencing of Histamine producing bacteria.</title>
        <authorList>
            <person name="Butler K."/>
        </authorList>
    </citation>
    <scope>NUCLEOTIDE SEQUENCE [LARGE SCALE GENOMIC DNA]</scope>
    <source>
        <strain evidence="2 3">DSM 16190</strain>
    </source>
</reference>
<dbReference type="Gene3D" id="3.60.21.10">
    <property type="match status" value="1"/>
</dbReference>
<proteinExistence type="predicted"/>
<accession>A0A2T3N2P9</accession>
<evidence type="ECO:0000259" key="1">
    <source>
        <dbReference type="Pfam" id="PF00149"/>
    </source>
</evidence>
<dbReference type="InterPro" id="IPR004843">
    <property type="entry name" value="Calcineurin-like_PHP"/>
</dbReference>
<protein>
    <recommendedName>
        <fullName evidence="1">Calcineurin-like phosphoesterase domain-containing protein</fullName>
    </recommendedName>
</protein>
<dbReference type="PANTHER" id="PTHR42850">
    <property type="entry name" value="METALLOPHOSPHOESTERASE"/>
    <property type="match status" value="1"/>
</dbReference>
<dbReference type="OrthoDB" id="5296354at2"/>
<dbReference type="RefSeq" id="WP_107282016.1">
    <property type="nucleotide sequence ID" value="NZ_PYMC01000002.1"/>
</dbReference>
<evidence type="ECO:0000313" key="2">
    <source>
        <dbReference type="EMBL" id="PSW06652.1"/>
    </source>
</evidence>
<dbReference type="InterPro" id="IPR050126">
    <property type="entry name" value="Ap4A_hydrolase"/>
</dbReference>
<evidence type="ECO:0000313" key="3">
    <source>
        <dbReference type="Proteomes" id="UP000240904"/>
    </source>
</evidence>
<name>A0A2T3N2P9_9GAMM</name>
<keyword evidence="3" id="KW-1185">Reference proteome</keyword>
<dbReference type="Proteomes" id="UP000240904">
    <property type="component" value="Unassembled WGS sequence"/>
</dbReference>
<comment type="caution">
    <text evidence="2">The sequence shown here is derived from an EMBL/GenBank/DDBJ whole genome shotgun (WGS) entry which is preliminary data.</text>
</comment>
<sequence length="258" mass="28535">MHQLIQLNQGSGFDIYFISDIHGQFDLLMDVLNEIEFRFPVDGRIQDRLFILGDLIDRGNQSLSVLGAAQYNPAIVSLVGNHEMMAIKALSGDAQNMLLWAYNGGLWREDHDPYHVAAMLRYAAARPVAITLEIGGDRIGLVHAGVPAHYDWDALVTTIDNGTLSETDLDFMLSDRSTFQSGITTKVQGIDAVLHGHNIVEQLQPVVRGNRCYIDGGMAYGDRALVLKYQKKGAILGMFEAYALRRDPISSKLIAICT</sequence>